<keyword evidence="1" id="KW-0472">Membrane</keyword>
<evidence type="ECO:0000313" key="2">
    <source>
        <dbReference type="EMBL" id="JAH05063.1"/>
    </source>
</evidence>
<evidence type="ECO:0000256" key="1">
    <source>
        <dbReference type="SAM" id="Phobius"/>
    </source>
</evidence>
<keyword evidence="1" id="KW-1133">Transmembrane helix</keyword>
<reference evidence="2" key="1">
    <citation type="submission" date="2014-11" db="EMBL/GenBank/DDBJ databases">
        <authorList>
            <person name="Amaro Gonzalez C."/>
        </authorList>
    </citation>
    <scope>NUCLEOTIDE SEQUENCE</scope>
</reference>
<dbReference type="AlphaFoldDB" id="A0A0E9PMJ0"/>
<reference evidence="2" key="2">
    <citation type="journal article" date="2015" name="Fish Shellfish Immunol.">
        <title>Early steps in the European eel (Anguilla anguilla)-Vibrio vulnificus interaction in the gills: Role of the RtxA13 toxin.</title>
        <authorList>
            <person name="Callol A."/>
            <person name="Pajuelo D."/>
            <person name="Ebbesson L."/>
            <person name="Teles M."/>
            <person name="MacKenzie S."/>
            <person name="Amaro C."/>
        </authorList>
    </citation>
    <scope>NUCLEOTIDE SEQUENCE</scope>
</reference>
<sequence length="31" mass="3719">MTQTEQIKNLKKLRYMLICFFVCFAFCITAL</sequence>
<organism evidence="2">
    <name type="scientific">Anguilla anguilla</name>
    <name type="common">European freshwater eel</name>
    <name type="synonym">Muraena anguilla</name>
    <dbReference type="NCBI Taxonomy" id="7936"/>
    <lineage>
        <taxon>Eukaryota</taxon>
        <taxon>Metazoa</taxon>
        <taxon>Chordata</taxon>
        <taxon>Craniata</taxon>
        <taxon>Vertebrata</taxon>
        <taxon>Euteleostomi</taxon>
        <taxon>Actinopterygii</taxon>
        <taxon>Neopterygii</taxon>
        <taxon>Teleostei</taxon>
        <taxon>Anguilliformes</taxon>
        <taxon>Anguillidae</taxon>
        <taxon>Anguilla</taxon>
    </lineage>
</organism>
<name>A0A0E9PMJ0_ANGAN</name>
<dbReference type="EMBL" id="GBXM01103514">
    <property type="protein sequence ID" value="JAH05063.1"/>
    <property type="molecule type" value="Transcribed_RNA"/>
</dbReference>
<protein>
    <submittedName>
        <fullName evidence="2">Uncharacterized protein</fullName>
    </submittedName>
</protein>
<keyword evidence="1" id="KW-0812">Transmembrane</keyword>
<accession>A0A0E9PMJ0</accession>
<feature type="transmembrane region" description="Helical" evidence="1">
    <location>
        <begin position="12"/>
        <end position="30"/>
    </location>
</feature>
<proteinExistence type="predicted"/>